<proteinExistence type="predicted"/>
<dbReference type="EMBL" id="JYDW01000259">
    <property type="protein sequence ID" value="KRZ50561.1"/>
    <property type="molecule type" value="Genomic_DNA"/>
</dbReference>
<evidence type="ECO:0000313" key="2">
    <source>
        <dbReference type="Proteomes" id="UP000054721"/>
    </source>
</evidence>
<organism evidence="1 2">
    <name type="scientific">Trichinella nativa</name>
    <dbReference type="NCBI Taxonomy" id="6335"/>
    <lineage>
        <taxon>Eukaryota</taxon>
        <taxon>Metazoa</taxon>
        <taxon>Ecdysozoa</taxon>
        <taxon>Nematoda</taxon>
        <taxon>Enoplea</taxon>
        <taxon>Dorylaimia</taxon>
        <taxon>Trichinellida</taxon>
        <taxon>Trichinellidae</taxon>
        <taxon>Trichinella</taxon>
    </lineage>
</organism>
<comment type="caution">
    <text evidence="1">The sequence shown here is derived from an EMBL/GenBank/DDBJ whole genome shotgun (WGS) entry which is preliminary data.</text>
</comment>
<feature type="non-terminal residue" evidence="1">
    <location>
        <position position="48"/>
    </location>
</feature>
<name>A0A0V1KTW1_9BILA</name>
<keyword evidence="2" id="KW-1185">Reference proteome</keyword>
<gene>
    <name evidence="1" type="ORF">T02_8030</name>
</gene>
<protein>
    <submittedName>
        <fullName evidence="1">Uncharacterized protein</fullName>
    </submittedName>
</protein>
<dbReference type="Proteomes" id="UP000054721">
    <property type="component" value="Unassembled WGS sequence"/>
</dbReference>
<dbReference type="AlphaFoldDB" id="A0A0V1KTW1"/>
<accession>A0A0V1KTW1</accession>
<reference evidence="1 2" key="1">
    <citation type="submission" date="2015-05" db="EMBL/GenBank/DDBJ databases">
        <title>Evolution of Trichinella species and genotypes.</title>
        <authorList>
            <person name="Korhonen P.K."/>
            <person name="Edoardo P."/>
            <person name="Giuseppe L.R."/>
            <person name="Gasser R.B."/>
        </authorList>
    </citation>
    <scope>NUCLEOTIDE SEQUENCE [LARGE SCALE GENOMIC DNA]</scope>
    <source>
        <strain evidence="1">ISS10</strain>
    </source>
</reference>
<evidence type="ECO:0000313" key="1">
    <source>
        <dbReference type="EMBL" id="KRZ50561.1"/>
    </source>
</evidence>
<sequence length="48" mass="5833">LVNCFAHLYLQILKYDSSMYRPANGNLEYHKEAQKPEQQFKEESFFYI</sequence>
<feature type="non-terminal residue" evidence="1">
    <location>
        <position position="1"/>
    </location>
</feature>